<comment type="caution">
    <text evidence="2">The sequence shown here is derived from an EMBL/GenBank/DDBJ whole genome shotgun (WGS) entry which is preliminary data.</text>
</comment>
<evidence type="ECO:0000256" key="1">
    <source>
        <dbReference type="SAM" id="MobiDB-lite"/>
    </source>
</evidence>
<gene>
    <name evidence="2" type="ORF">GCM10011572_34960</name>
</gene>
<sequence length="59" mass="6596">MHDPGLDGIEHAAGPFGEQGTKQHERKNKGGRNEKHRWIDLHSGPADEMAGRLWISDSH</sequence>
<feature type="region of interest" description="Disordered" evidence="1">
    <location>
        <begin position="1"/>
        <end position="44"/>
    </location>
</feature>
<keyword evidence="3" id="KW-1185">Reference proteome</keyword>
<feature type="compositionally biased region" description="Basic and acidic residues" evidence="1">
    <location>
        <begin position="31"/>
        <end position="40"/>
    </location>
</feature>
<reference evidence="3" key="1">
    <citation type="journal article" date="2019" name="Int. J. Syst. Evol. Microbiol.">
        <title>The Global Catalogue of Microorganisms (GCM) 10K type strain sequencing project: providing services to taxonomists for standard genome sequencing and annotation.</title>
        <authorList>
            <consortium name="The Broad Institute Genomics Platform"/>
            <consortium name="The Broad Institute Genome Sequencing Center for Infectious Disease"/>
            <person name="Wu L."/>
            <person name="Ma J."/>
        </authorList>
    </citation>
    <scope>NUCLEOTIDE SEQUENCE [LARGE SCALE GENOMIC DNA]</scope>
    <source>
        <strain evidence="3">CGMCC 1.15931</strain>
    </source>
</reference>
<dbReference type="Proteomes" id="UP000622638">
    <property type="component" value="Unassembled WGS sequence"/>
</dbReference>
<accession>A0ABQ1KTH1</accession>
<evidence type="ECO:0000313" key="2">
    <source>
        <dbReference type="EMBL" id="GGC10508.1"/>
    </source>
</evidence>
<feature type="compositionally biased region" description="Basic and acidic residues" evidence="1">
    <location>
        <begin position="1"/>
        <end position="10"/>
    </location>
</feature>
<organism evidence="2 3">
    <name type="scientific">Pseudoduganella buxea</name>
    <dbReference type="NCBI Taxonomy" id="1949069"/>
    <lineage>
        <taxon>Bacteria</taxon>
        <taxon>Pseudomonadati</taxon>
        <taxon>Pseudomonadota</taxon>
        <taxon>Betaproteobacteria</taxon>
        <taxon>Burkholderiales</taxon>
        <taxon>Oxalobacteraceae</taxon>
        <taxon>Telluria group</taxon>
        <taxon>Pseudoduganella</taxon>
    </lineage>
</organism>
<proteinExistence type="predicted"/>
<name>A0ABQ1KTH1_9BURK</name>
<protein>
    <submittedName>
        <fullName evidence="2">Uncharacterized protein</fullName>
    </submittedName>
</protein>
<evidence type="ECO:0000313" key="3">
    <source>
        <dbReference type="Proteomes" id="UP000622638"/>
    </source>
</evidence>
<dbReference type="EMBL" id="BMKG01000015">
    <property type="protein sequence ID" value="GGC10508.1"/>
    <property type="molecule type" value="Genomic_DNA"/>
</dbReference>